<evidence type="ECO:0000313" key="6">
    <source>
        <dbReference type="Proteomes" id="UP000828251"/>
    </source>
</evidence>
<dbReference type="AlphaFoldDB" id="A0A9D3WEA5"/>
<evidence type="ECO:0000256" key="4">
    <source>
        <dbReference type="SAM" id="SignalP"/>
    </source>
</evidence>
<comment type="caution">
    <text evidence="5">The sequence shown here is derived from an EMBL/GenBank/DDBJ whole genome shotgun (WGS) entry which is preliminary data.</text>
</comment>
<evidence type="ECO:0000256" key="2">
    <source>
        <dbReference type="ARBA" id="ARBA00023163"/>
    </source>
</evidence>
<sequence length="137" mass="15709">MASFFFFFDTSLSLLLSSAKAIEDGDLKSADAFLQNILILADQISYLYESRMVKYFAEALVRRAYGLHPPSSYFTFPVILYRINGVIKKVIDDALMGNRRLHLIDFSIPYYNNYFEGSVLRTIPTFSGDPLLHMEKT</sequence>
<gene>
    <name evidence="5" type="ORF">J1N35_005691</name>
</gene>
<comment type="similarity">
    <text evidence="3">Belongs to the GRAS family.</text>
</comment>
<evidence type="ECO:0000313" key="5">
    <source>
        <dbReference type="EMBL" id="KAH1122531.1"/>
    </source>
</evidence>
<comment type="caution">
    <text evidence="3">Lacks conserved residue(s) required for the propagation of feature annotation.</text>
</comment>
<dbReference type="Proteomes" id="UP000828251">
    <property type="component" value="Unassembled WGS sequence"/>
</dbReference>
<feature type="signal peptide" evidence="4">
    <location>
        <begin position="1"/>
        <end position="21"/>
    </location>
</feature>
<evidence type="ECO:0000256" key="1">
    <source>
        <dbReference type="ARBA" id="ARBA00023015"/>
    </source>
</evidence>
<dbReference type="PROSITE" id="PS50985">
    <property type="entry name" value="GRAS"/>
    <property type="match status" value="1"/>
</dbReference>
<dbReference type="OrthoDB" id="1000586at2759"/>
<protein>
    <submittedName>
        <fullName evidence="5">Uncharacterized protein</fullName>
    </submittedName>
</protein>
<keyword evidence="4" id="KW-0732">Signal</keyword>
<proteinExistence type="inferred from homology"/>
<dbReference type="EMBL" id="JAIQCV010000002">
    <property type="protein sequence ID" value="KAH1122531.1"/>
    <property type="molecule type" value="Genomic_DNA"/>
</dbReference>
<keyword evidence="2" id="KW-0804">Transcription</keyword>
<organism evidence="5 6">
    <name type="scientific">Gossypium stocksii</name>
    <dbReference type="NCBI Taxonomy" id="47602"/>
    <lineage>
        <taxon>Eukaryota</taxon>
        <taxon>Viridiplantae</taxon>
        <taxon>Streptophyta</taxon>
        <taxon>Embryophyta</taxon>
        <taxon>Tracheophyta</taxon>
        <taxon>Spermatophyta</taxon>
        <taxon>Magnoliopsida</taxon>
        <taxon>eudicotyledons</taxon>
        <taxon>Gunneridae</taxon>
        <taxon>Pentapetalae</taxon>
        <taxon>rosids</taxon>
        <taxon>malvids</taxon>
        <taxon>Malvales</taxon>
        <taxon>Malvaceae</taxon>
        <taxon>Malvoideae</taxon>
        <taxon>Gossypium</taxon>
    </lineage>
</organism>
<keyword evidence="6" id="KW-1185">Reference proteome</keyword>
<evidence type="ECO:0000256" key="3">
    <source>
        <dbReference type="PROSITE-ProRule" id="PRU01191"/>
    </source>
</evidence>
<name>A0A9D3WEA5_9ROSI</name>
<feature type="chain" id="PRO_5038538955" evidence="4">
    <location>
        <begin position="22"/>
        <end position="137"/>
    </location>
</feature>
<accession>A0A9D3WEA5</accession>
<reference evidence="5 6" key="1">
    <citation type="journal article" date="2021" name="Plant Biotechnol. J.">
        <title>Multi-omics assisted identification of the key and species-specific regulatory components of drought-tolerant mechanisms in Gossypium stocksii.</title>
        <authorList>
            <person name="Yu D."/>
            <person name="Ke L."/>
            <person name="Zhang D."/>
            <person name="Wu Y."/>
            <person name="Sun Y."/>
            <person name="Mei J."/>
            <person name="Sun J."/>
            <person name="Sun Y."/>
        </authorList>
    </citation>
    <scope>NUCLEOTIDE SEQUENCE [LARGE SCALE GENOMIC DNA]</scope>
    <source>
        <strain evidence="6">cv. E1</strain>
        <tissue evidence="5">Leaf</tissue>
    </source>
</reference>
<dbReference type="InterPro" id="IPR005202">
    <property type="entry name" value="TF_GRAS"/>
</dbReference>
<keyword evidence="1" id="KW-0805">Transcription regulation</keyword>